<evidence type="ECO:0000313" key="5">
    <source>
        <dbReference type="EMBL" id="KAL3307735.1"/>
    </source>
</evidence>
<evidence type="ECO:0000256" key="4">
    <source>
        <dbReference type="ARBA" id="ARBA00023242"/>
    </source>
</evidence>
<dbReference type="GO" id="GO:0051028">
    <property type="term" value="P:mRNA transport"/>
    <property type="evidence" value="ECO:0007669"/>
    <property type="project" value="UniProtKB-KW"/>
</dbReference>
<dbReference type="GO" id="GO:0005634">
    <property type="term" value="C:nucleus"/>
    <property type="evidence" value="ECO:0007669"/>
    <property type="project" value="UniProtKB-SubCell"/>
</dbReference>
<protein>
    <submittedName>
        <fullName evidence="5">Uncharacterized protein</fullName>
    </submittedName>
</protein>
<dbReference type="PANTHER" id="PTHR12638">
    <property type="entry name" value="PROTEIN MAGO NASHI HOMOLOG"/>
    <property type="match status" value="1"/>
</dbReference>
<keyword evidence="4" id="KW-0539">Nucleus</keyword>
<keyword evidence="3" id="KW-0509">mRNA transport</keyword>
<comment type="subcellular location">
    <subcellularLocation>
        <location evidence="1">Nucleus</location>
    </subcellularLocation>
</comment>
<comment type="caution">
    <text evidence="5">The sequence shown here is derived from an EMBL/GenBank/DDBJ whole genome shotgun (WGS) entry which is preliminary data.</text>
</comment>
<dbReference type="AlphaFoldDB" id="A0ABD2PKV6"/>
<keyword evidence="6" id="KW-1185">Reference proteome</keyword>
<reference evidence="5 6" key="1">
    <citation type="submission" date="2024-11" db="EMBL/GenBank/DDBJ databases">
        <title>Adaptive evolution of stress response genes in parasites aligns with host niche diversity.</title>
        <authorList>
            <person name="Hahn C."/>
            <person name="Resl P."/>
        </authorList>
    </citation>
    <scope>NUCLEOTIDE SEQUENCE [LARGE SCALE GENOMIC DNA]</scope>
    <source>
        <strain evidence="5">EGGRZ-B1_66</strain>
        <tissue evidence="5">Body</tissue>
    </source>
</reference>
<evidence type="ECO:0000256" key="2">
    <source>
        <dbReference type="ARBA" id="ARBA00009270"/>
    </source>
</evidence>
<sequence>MTVDSEIDKQFYLHYYVGHRGKFGHEFLEFEFRPDGKFRYANNSNYKNDTMIRKE</sequence>
<dbReference type="PANTHER" id="PTHR12638:SF0">
    <property type="entry name" value="MAGO HOMOLOG, EXON JUNCTION COMPLEX SUBUNIT-RELATED"/>
    <property type="match status" value="1"/>
</dbReference>
<dbReference type="InterPro" id="IPR004023">
    <property type="entry name" value="Mago_nashi"/>
</dbReference>
<gene>
    <name evidence="5" type="ORF">Ciccas_013748</name>
</gene>
<comment type="similarity">
    <text evidence="2">Belongs to the mago nashi family.</text>
</comment>
<dbReference type="Pfam" id="PF02792">
    <property type="entry name" value="Mago_nashi"/>
    <property type="match status" value="1"/>
</dbReference>
<evidence type="ECO:0000256" key="1">
    <source>
        <dbReference type="ARBA" id="ARBA00004123"/>
    </source>
</evidence>
<accession>A0ABD2PKV6</accession>
<name>A0ABD2PKV6_9PLAT</name>
<dbReference type="Gene3D" id="3.30.1560.10">
    <property type="entry name" value="Mago nashi"/>
    <property type="match status" value="1"/>
</dbReference>
<organism evidence="5 6">
    <name type="scientific">Cichlidogyrus casuarinus</name>
    <dbReference type="NCBI Taxonomy" id="1844966"/>
    <lineage>
        <taxon>Eukaryota</taxon>
        <taxon>Metazoa</taxon>
        <taxon>Spiralia</taxon>
        <taxon>Lophotrochozoa</taxon>
        <taxon>Platyhelminthes</taxon>
        <taxon>Monogenea</taxon>
        <taxon>Monopisthocotylea</taxon>
        <taxon>Dactylogyridea</taxon>
        <taxon>Ancyrocephalidae</taxon>
        <taxon>Cichlidogyrus</taxon>
    </lineage>
</organism>
<evidence type="ECO:0000313" key="6">
    <source>
        <dbReference type="Proteomes" id="UP001626550"/>
    </source>
</evidence>
<feature type="non-terminal residue" evidence="5">
    <location>
        <position position="55"/>
    </location>
</feature>
<dbReference type="Proteomes" id="UP001626550">
    <property type="component" value="Unassembled WGS sequence"/>
</dbReference>
<keyword evidence="3" id="KW-0813">Transport</keyword>
<dbReference type="InterPro" id="IPR036605">
    <property type="entry name" value="Mago_nashi_sf"/>
</dbReference>
<evidence type="ECO:0000256" key="3">
    <source>
        <dbReference type="ARBA" id="ARBA00022816"/>
    </source>
</evidence>
<dbReference type="EMBL" id="JBJKFK010006620">
    <property type="protein sequence ID" value="KAL3307735.1"/>
    <property type="molecule type" value="Genomic_DNA"/>
</dbReference>
<dbReference type="SUPFAM" id="SSF89817">
    <property type="entry name" value="Mago nashi protein"/>
    <property type="match status" value="1"/>
</dbReference>
<proteinExistence type="inferred from homology"/>